<sequence>MTQPDTPSDLPTAPRRPTLALHDVVELTRQICDVESVSGNERELADLVEGVLRPLRHLDVTRDGDTVVARTRWGRERRVVLAGHLDTVPVAGNLPVRVVGEGGGRELWGRGTVDMKGGTAIFLALAAEVGATEGHEPDHDLTWVFYDHEEVASDLNGLGRVLRNSPDLLAGDFAVLGEPTSGSVEGGCKGTLRVDVVTHGVAAHSARAWTGHNAIHDAAEVLSRLAAYEPQDLVVDGLEYRECLNAVGITGGIAGNVVPDRCVVTVNYRFAPSRSVEDAVAHVREVFEGFEVTVTDAAPGARPGLDTGVARDFVRAILAATGAAEPTAKQGWTDVARFSALGVPAVNFGPGDPLLAHKDDEHVVAAEIELCHRALRVWLTGEDA</sequence>
<dbReference type="Proteomes" id="UP000231586">
    <property type="component" value="Unassembled WGS sequence"/>
</dbReference>
<dbReference type="GO" id="GO:0009089">
    <property type="term" value="P:lysine biosynthetic process via diaminopimelate"/>
    <property type="evidence" value="ECO:0007669"/>
    <property type="project" value="UniProtKB-UniRule"/>
</dbReference>
<keyword evidence="9" id="KW-0862">Zinc</keyword>
<dbReference type="AlphaFoldDB" id="A0A2M8WUJ1"/>
<dbReference type="InterPro" id="IPR002933">
    <property type="entry name" value="Peptidase_M20"/>
</dbReference>
<evidence type="ECO:0000256" key="12">
    <source>
        <dbReference type="ARBA" id="ARBA00023285"/>
    </source>
</evidence>
<dbReference type="PANTHER" id="PTHR43808">
    <property type="entry name" value="ACETYLORNITHINE DEACETYLASE"/>
    <property type="match status" value="1"/>
</dbReference>
<organism evidence="16 17">
    <name type="scientific">Luteimicrobium subarcticum</name>
    <dbReference type="NCBI Taxonomy" id="620910"/>
    <lineage>
        <taxon>Bacteria</taxon>
        <taxon>Bacillati</taxon>
        <taxon>Actinomycetota</taxon>
        <taxon>Actinomycetes</taxon>
        <taxon>Micrococcales</taxon>
        <taxon>Luteimicrobium</taxon>
    </lineage>
</organism>
<evidence type="ECO:0000256" key="5">
    <source>
        <dbReference type="ARBA" id="ARBA00011921"/>
    </source>
</evidence>
<dbReference type="GO" id="GO:0009014">
    <property type="term" value="F:succinyl-diaminopimelate desuccinylase activity"/>
    <property type="evidence" value="ECO:0007669"/>
    <property type="project" value="UniProtKB-UniRule"/>
</dbReference>
<keyword evidence="6" id="KW-0028">Amino-acid biosynthesis</keyword>
<dbReference type="PANTHER" id="PTHR43808:SF31">
    <property type="entry name" value="N-ACETYL-L-CITRULLINE DEACETYLASE"/>
    <property type="match status" value="1"/>
</dbReference>
<evidence type="ECO:0000256" key="2">
    <source>
        <dbReference type="ARBA" id="ARBA00001947"/>
    </source>
</evidence>
<evidence type="ECO:0000256" key="4">
    <source>
        <dbReference type="ARBA" id="ARBA00011738"/>
    </source>
</evidence>
<dbReference type="InterPro" id="IPR036264">
    <property type="entry name" value="Bact_exopeptidase_dim_dom"/>
</dbReference>
<dbReference type="GO" id="GO:0046872">
    <property type="term" value="F:metal ion binding"/>
    <property type="evidence" value="ECO:0007669"/>
    <property type="project" value="UniProtKB-KW"/>
</dbReference>
<feature type="domain" description="Peptidase M20 dimerisation" evidence="15">
    <location>
        <begin position="189"/>
        <end position="288"/>
    </location>
</feature>
<dbReference type="Pfam" id="PF01546">
    <property type="entry name" value="Peptidase_M20"/>
    <property type="match status" value="1"/>
</dbReference>
<comment type="caution">
    <text evidence="16">The sequence shown here is derived from an EMBL/GenBank/DDBJ whole genome shotgun (WGS) entry which is preliminary data.</text>
</comment>
<evidence type="ECO:0000313" key="17">
    <source>
        <dbReference type="Proteomes" id="UP000231586"/>
    </source>
</evidence>
<evidence type="ECO:0000259" key="15">
    <source>
        <dbReference type="Pfam" id="PF07687"/>
    </source>
</evidence>
<dbReference type="InterPro" id="IPR010174">
    <property type="entry name" value="Succinyl-DAP_deSuclase_DapE"/>
</dbReference>
<proteinExistence type="predicted"/>
<dbReference type="SUPFAM" id="SSF55031">
    <property type="entry name" value="Bacterial exopeptidase dimerisation domain"/>
    <property type="match status" value="1"/>
</dbReference>
<evidence type="ECO:0000256" key="8">
    <source>
        <dbReference type="ARBA" id="ARBA00022801"/>
    </source>
</evidence>
<evidence type="ECO:0000313" key="16">
    <source>
        <dbReference type="EMBL" id="PJI94611.1"/>
    </source>
</evidence>
<evidence type="ECO:0000256" key="13">
    <source>
        <dbReference type="ARBA" id="ARBA00051301"/>
    </source>
</evidence>
<comment type="subunit">
    <text evidence="4">Homodimer.</text>
</comment>
<protein>
    <recommendedName>
        <fullName evidence="5 14">Succinyl-diaminopimelate desuccinylase</fullName>
        <ecNumber evidence="5 14">3.5.1.18</ecNumber>
    </recommendedName>
</protein>
<dbReference type="RefSeq" id="WP_425436163.1">
    <property type="nucleotide sequence ID" value="NZ_PGTZ01000006.1"/>
</dbReference>
<evidence type="ECO:0000256" key="14">
    <source>
        <dbReference type="NCBIfam" id="TIGR01900"/>
    </source>
</evidence>
<dbReference type="SUPFAM" id="SSF53187">
    <property type="entry name" value="Zn-dependent exopeptidases"/>
    <property type="match status" value="1"/>
</dbReference>
<evidence type="ECO:0000256" key="9">
    <source>
        <dbReference type="ARBA" id="ARBA00022833"/>
    </source>
</evidence>
<evidence type="ECO:0000256" key="6">
    <source>
        <dbReference type="ARBA" id="ARBA00022605"/>
    </source>
</evidence>
<dbReference type="InterPro" id="IPR050072">
    <property type="entry name" value="Peptidase_M20A"/>
</dbReference>
<evidence type="ECO:0000256" key="3">
    <source>
        <dbReference type="ARBA" id="ARBA00005130"/>
    </source>
</evidence>
<keyword evidence="7" id="KW-0479">Metal-binding</keyword>
<comment type="catalytic activity">
    <reaction evidence="13">
        <text>N-succinyl-(2S,6S)-2,6-diaminopimelate + H2O = (2S,6S)-2,6-diaminopimelate + succinate</text>
        <dbReference type="Rhea" id="RHEA:22608"/>
        <dbReference type="ChEBI" id="CHEBI:15377"/>
        <dbReference type="ChEBI" id="CHEBI:30031"/>
        <dbReference type="ChEBI" id="CHEBI:57609"/>
        <dbReference type="ChEBI" id="CHEBI:58087"/>
        <dbReference type="EC" id="3.5.1.18"/>
    </reaction>
</comment>
<reference evidence="16 17" key="1">
    <citation type="submission" date="2017-11" db="EMBL/GenBank/DDBJ databases">
        <title>Genomic Encyclopedia of Archaeal and Bacterial Type Strains, Phase II (KMG-II): From Individual Species to Whole Genera.</title>
        <authorList>
            <person name="Goeker M."/>
        </authorList>
    </citation>
    <scope>NUCLEOTIDE SEQUENCE [LARGE SCALE GENOMIC DNA]</scope>
    <source>
        <strain evidence="16 17">DSM 22413</strain>
    </source>
</reference>
<accession>A0A2M8WUJ1</accession>
<dbReference type="Gene3D" id="3.40.630.10">
    <property type="entry name" value="Zn peptidases"/>
    <property type="match status" value="1"/>
</dbReference>
<dbReference type="InterPro" id="IPR011650">
    <property type="entry name" value="Peptidase_M20_dimer"/>
</dbReference>
<evidence type="ECO:0000256" key="10">
    <source>
        <dbReference type="ARBA" id="ARBA00022915"/>
    </source>
</evidence>
<evidence type="ECO:0000256" key="1">
    <source>
        <dbReference type="ARBA" id="ARBA00001941"/>
    </source>
</evidence>
<comment type="pathway">
    <text evidence="3">Amino-acid biosynthesis; L-lysine biosynthesis via DAP pathway; LL-2,6-diaminopimelate from (S)-tetrahydrodipicolinate (succinylase route): step 3/3.</text>
</comment>
<name>A0A2M8WUJ1_9MICO</name>
<dbReference type="GO" id="GO:0008777">
    <property type="term" value="F:acetylornithine deacetylase activity"/>
    <property type="evidence" value="ECO:0007669"/>
    <property type="project" value="TreeGrafter"/>
</dbReference>
<dbReference type="EC" id="3.5.1.18" evidence="5 14"/>
<dbReference type="EMBL" id="PGTZ01000006">
    <property type="protein sequence ID" value="PJI94611.1"/>
    <property type="molecule type" value="Genomic_DNA"/>
</dbReference>
<dbReference type="Pfam" id="PF07687">
    <property type="entry name" value="M20_dimer"/>
    <property type="match status" value="1"/>
</dbReference>
<comment type="cofactor">
    <cofactor evidence="1">
        <name>Co(2+)</name>
        <dbReference type="ChEBI" id="CHEBI:48828"/>
    </cofactor>
</comment>
<evidence type="ECO:0000256" key="11">
    <source>
        <dbReference type="ARBA" id="ARBA00023154"/>
    </source>
</evidence>
<dbReference type="NCBIfam" id="TIGR01900">
    <property type="entry name" value="dapE-gram_pos"/>
    <property type="match status" value="1"/>
</dbReference>
<keyword evidence="10" id="KW-0220">Diaminopimelate biosynthesis</keyword>
<dbReference type="GO" id="GO:0006526">
    <property type="term" value="P:L-arginine biosynthetic process"/>
    <property type="evidence" value="ECO:0007669"/>
    <property type="project" value="TreeGrafter"/>
</dbReference>
<gene>
    <name evidence="16" type="ORF">CLV34_0455</name>
</gene>
<dbReference type="GO" id="GO:0019877">
    <property type="term" value="P:diaminopimelate biosynthetic process"/>
    <property type="evidence" value="ECO:0007669"/>
    <property type="project" value="UniProtKB-KW"/>
</dbReference>
<comment type="cofactor">
    <cofactor evidence="2">
        <name>Zn(2+)</name>
        <dbReference type="ChEBI" id="CHEBI:29105"/>
    </cofactor>
</comment>
<dbReference type="Gene3D" id="3.30.70.360">
    <property type="match status" value="1"/>
</dbReference>
<evidence type="ECO:0000256" key="7">
    <source>
        <dbReference type="ARBA" id="ARBA00022723"/>
    </source>
</evidence>
<keyword evidence="12" id="KW-0170">Cobalt</keyword>
<keyword evidence="8" id="KW-0378">Hydrolase</keyword>
<dbReference type="FunFam" id="3.30.70.360:FF:000011">
    <property type="entry name" value="Succinyl-diaminopimelate desuccinylase"/>
    <property type="match status" value="1"/>
</dbReference>
<keyword evidence="11" id="KW-0457">Lysine biosynthesis</keyword>
<keyword evidence="17" id="KW-1185">Reference proteome</keyword>